<dbReference type="EMBL" id="JAVRAA010000005">
    <property type="protein sequence ID" value="MDT0337409.1"/>
    <property type="molecule type" value="Genomic_DNA"/>
</dbReference>
<accession>A0AAE4K4I1</accession>
<dbReference type="RefSeq" id="WP_310837648.1">
    <property type="nucleotide sequence ID" value="NZ_JAVLSM010000007.1"/>
</dbReference>
<evidence type="ECO:0000259" key="1">
    <source>
        <dbReference type="Pfam" id="PF13614"/>
    </source>
</evidence>
<dbReference type="Gene3D" id="3.40.50.300">
    <property type="entry name" value="P-loop containing nucleotide triphosphate hydrolases"/>
    <property type="match status" value="1"/>
</dbReference>
<dbReference type="SUPFAM" id="SSF52540">
    <property type="entry name" value="P-loop containing nucleoside triphosphate hydrolases"/>
    <property type="match status" value="1"/>
</dbReference>
<name>A0AAE4K4I1_9BURK</name>
<feature type="domain" description="AAA" evidence="1">
    <location>
        <begin position="91"/>
        <end position="289"/>
    </location>
</feature>
<dbReference type="InterPro" id="IPR027417">
    <property type="entry name" value="P-loop_NTPase"/>
</dbReference>
<dbReference type="CDD" id="cd02042">
    <property type="entry name" value="ParAB_family"/>
    <property type="match status" value="1"/>
</dbReference>
<dbReference type="InterPro" id="IPR025669">
    <property type="entry name" value="AAA_dom"/>
</dbReference>
<proteinExistence type="predicted"/>
<reference evidence="2" key="1">
    <citation type="submission" date="2023-02" db="EMBL/GenBank/DDBJ databases">
        <title>Description of Herbaspirillum huttiense subsp. nephrolepsisexaltata and Herbaspirillum huttiense subsp. lycopersicon.</title>
        <authorList>
            <person name="Poudel M."/>
            <person name="Sharma A."/>
            <person name="Goss E."/>
            <person name="Tapia J.H."/>
            <person name="Harmon C.M."/>
            <person name="Jones J.B."/>
        </authorList>
    </citation>
    <scope>NUCLEOTIDE SEQUENCE</scope>
    <source>
        <strain evidence="2">NC40101</strain>
    </source>
</reference>
<dbReference type="PANTHER" id="PTHR13696:SF99">
    <property type="entry name" value="COBYRINIC ACID AC-DIAMIDE SYNTHASE"/>
    <property type="match status" value="1"/>
</dbReference>
<protein>
    <submittedName>
        <fullName evidence="2">ParA family protein</fullName>
    </submittedName>
</protein>
<gene>
    <name evidence="2" type="ORF">RJN63_11265</name>
</gene>
<comment type="caution">
    <text evidence="2">The sequence shown here is derived from an EMBL/GenBank/DDBJ whole genome shotgun (WGS) entry which is preliminary data.</text>
</comment>
<dbReference type="Pfam" id="PF13614">
    <property type="entry name" value="AAA_31"/>
    <property type="match status" value="1"/>
</dbReference>
<dbReference type="PANTHER" id="PTHR13696">
    <property type="entry name" value="P-LOOP CONTAINING NUCLEOSIDE TRIPHOSPHATE HYDROLASE"/>
    <property type="match status" value="1"/>
</dbReference>
<evidence type="ECO:0000313" key="2">
    <source>
        <dbReference type="EMBL" id="MDT0337409.1"/>
    </source>
</evidence>
<organism evidence="2">
    <name type="scientific">Herbaspirillum huttiense subsp. nephrolepidis</name>
    <dbReference type="NCBI Taxonomy" id="3075126"/>
    <lineage>
        <taxon>Bacteria</taxon>
        <taxon>Pseudomonadati</taxon>
        <taxon>Pseudomonadota</taxon>
        <taxon>Betaproteobacteria</taxon>
        <taxon>Burkholderiales</taxon>
        <taxon>Oxalobacteraceae</taxon>
        <taxon>Herbaspirillum</taxon>
    </lineage>
</organism>
<dbReference type="AlphaFoldDB" id="A0AAE4K4I1"/>
<sequence length="383" mass="41966">MNAPNVVESEYDAANDAPQQLVHRTTVVAKMMGLSDQVLRRMTEPGGVLADVARADGPVAVRLFTPADIFRLAAHLRTTGKLKGLPHPVTVSIYLPKGGVGKSTLATEMAVLWQLAGLRVLVIDADPQASTTIMFGYEPEATAENMEELHLAEEDLITHTFADLMHFPEFPNSRPPHPLSEVVKKPFGEYGPHLIPADVTLAGLLYQLANANNRDKRIRSWIEKGRNNPTTNLDLSQYDIILYDNAPATSVLSRAALVASDYCISPIRLDSLSAKSMSFIATTLTELNEAELPFPEVIAVPTFFSPNTKRSASVMQGLRDNYGDNAIELKVRQSEALSGAMTKDFPKQRMPLSLQKPKEPVVTDDLSPIAQLLVERFRGGNNV</sequence>
<dbReference type="InterPro" id="IPR050678">
    <property type="entry name" value="DNA_Partitioning_ATPase"/>
</dbReference>